<evidence type="ECO:0000313" key="2">
    <source>
        <dbReference type="EMBL" id="OFW35987.1"/>
    </source>
</evidence>
<organism evidence="2 3">
    <name type="scientific">Candidatus Aquicultor primus</name>
    <dbReference type="NCBI Taxonomy" id="1797195"/>
    <lineage>
        <taxon>Bacteria</taxon>
        <taxon>Bacillati</taxon>
        <taxon>Actinomycetota</taxon>
        <taxon>Candidatus Aquicultoria</taxon>
        <taxon>Candidatus Aquicultorales</taxon>
        <taxon>Candidatus Aquicultoraceae</taxon>
        <taxon>Candidatus Aquicultor</taxon>
    </lineage>
</organism>
<sequence>MLGVHVDMKTEQLNTIVLAPNDDIIAVFCIAIAILAILSTLFLKENPYYKFFALSLSMFFFSTAASVLKSLQPISMQAVEHITLLAAAASLALAAYNYRQTVGDEE</sequence>
<name>A0A1F2USP7_9ACTN</name>
<dbReference type="EMBL" id="MELI01000003">
    <property type="protein sequence ID" value="OFW35987.1"/>
    <property type="molecule type" value="Genomic_DNA"/>
</dbReference>
<proteinExistence type="predicted"/>
<comment type="caution">
    <text evidence="2">The sequence shown here is derived from an EMBL/GenBank/DDBJ whole genome shotgun (WGS) entry which is preliminary data.</text>
</comment>
<gene>
    <name evidence="2" type="ORF">A2074_00795</name>
</gene>
<evidence type="ECO:0000313" key="3">
    <source>
        <dbReference type="Proteomes" id="UP000178086"/>
    </source>
</evidence>
<dbReference type="AlphaFoldDB" id="A0A1F2USP7"/>
<accession>A0A1F2USP7</accession>
<keyword evidence="1" id="KW-1133">Transmembrane helix</keyword>
<feature type="transmembrane region" description="Helical" evidence="1">
    <location>
        <begin position="74"/>
        <end position="96"/>
    </location>
</feature>
<protein>
    <submittedName>
        <fullName evidence="2">Uncharacterized protein</fullName>
    </submittedName>
</protein>
<dbReference type="Proteomes" id="UP000178086">
    <property type="component" value="Unassembled WGS sequence"/>
</dbReference>
<feature type="transmembrane region" description="Helical" evidence="1">
    <location>
        <begin position="48"/>
        <end position="68"/>
    </location>
</feature>
<reference evidence="2 3" key="1">
    <citation type="journal article" date="2016" name="Nat. Commun.">
        <title>Thousands of microbial genomes shed light on interconnected biogeochemical processes in an aquifer system.</title>
        <authorList>
            <person name="Anantharaman K."/>
            <person name="Brown C.T."/>
            <person name="Hug L.A."/>
            <person name="Sharon I."/>
            <person name="Castelle C.J."/>
            <person name="Probst A.J."/>
            <person name="Thomas B.C."/>
            <person name="Singh A."/>
            <person name="Wilkins M.J."/>
            <person name="Karaoz U."/>
            <person name="Brodie E.L."/>
            <person name="Williams K.H."/>
            <person name="Hubbard S.S."/>
            <person name="Banfield J.F."/>
        </authorList>
    </citation>
    <scope>NUCLEOTIDE SEQUENCE [LARGE SCALE GENOMIC DNA]</scope>
</reference>
<feature type="transmembrane region" description="Helical" evidence="1">
    <location>
        <begin position="24"/>
        <end position="43"/>
    </location>
</feature>
<keyword evidence="1" id="KW-0472">Membrane</keyword>
<keyword evidence="1" id="KW-0812">Transmembrane</keyword>
<evidence type="ECO:0000256" key="1">
    <source>
        <dbReference type="SAM" id="Phobius"/>
    </source>
</evidence>